<dbReference type="Proteomes" id="UP000242942">
    <property type="component" value="Chromosome 6"/>
</dbReference>
<feature type="compositionally biased region" description="Basic residues" evidence="1">
    <location>
        <begin position="885"/>
        <end position="902"/>
    </location>
</feature>
<protein>
    <recommendedName>
        <fullName evidence="4">GYF domain-containing protein</fullName>
    </recommendedName>
</protein>
<dbReference type="OrthoDB" id="331341at2759"/>
<dbReference type="InterPro" id="IPR035445">
    <property type="entry name" value="GYF-like_dom_sf"/>
</dbReference>
<proteinExistence type="predicted"/>
<feature type="compositionally biased region" description="Acidic residues" evidence="1">
    <location>
        <begin position="857"/>
        <end position="882"/>
    </location>
</feature>
<feature type="compositionally biased region" description="Polar residues" evidence="1">
    <location>
        <begin position="406"/>
        <end position="416"/>
    </location>
</feature>
<gene>
    <name evidence="2" type="primary">PocGH01_06024700</name>
    <name evidence="2" type="ORF">POCGH01_06024700</name>
</gene>
<dbReference type="VEuPathDB" id="PlasmoDB:PocGH01_06024700"/>
<sequence length="921" mass="109473">MSDNMLNEESVEVDLARIEKELTTSQDDSEKKKKKKKKVHFSEQNETIYYEKDENENSYFNFSLNNFNYFECFYNEMYNCDFDENEFKNDDTFLNGGARTIPYGSCKSGDGEEEEDEEDEEGGEGDDKGEGEENTFENKNLSNEKCTEGNKIKKGMENGFNPNDNLRTGIYNNRKNYNLKRERFHQSFNEDCSFEINDIHTAITNAEEKTTHYSKDYFGYDIEPFNMKNELKEGYIDKNGNYIFNEIENDDIEEAWLKSIDEQDPFSTFSNNKLRTKMYNETVSKFNDSTKSGNNSFLTVNIYDALYSLSCLLIDNETPVKAMIRYKNDLKLCKNYLNECKRKLDMFNSLSMHTGKEDVQSAHANAVNKEESLENMPSTVEVHHKKNVLQVNIKRKDYLDRESKTENSAITTQESVHTGHPIGENASKGCEENEKGTNTEGKKCEGTCGEGEKEEEIKDEEEKKKDEEEKKKDEEEKKKDEEEKKKDEEEKKKDEEEKKKDEEEKKKDEEEKKKDEEEKKKDEEEKKKDEEEKKKDEEEKKKDEEEKKKDEEEKKKDEEEKKKDEEEKKKDEEEKKKDEEEKKKDEEEKKKDEEEKKKDEEEKKKDEEEKKKDEEEKKKDEEEISNKKTEEISNKKTEEISNEKTGEITNEKTEEISNKKTEEISNKKTEEISNEKTDEISNEKTDEMDDESLGKCEEQNNKELIDNEKMKELQKLEEAYQRVTLDYKTIERRFNNIIDLTQKLTNEYKNVYFLTKGEFEALCKKLEEYKENIEIMWQFKWHCDVNNNIYGPYSYYDIYNLISVGIVSAANPIELRRINNENKVLENIWQMYDAVNYLTFVSNENVKKKRKLKETNNDDDEEENDENDVEEDEEDNPVDDEYDIKKKKKRKKGLIQISKKKEKSNNEEDSDNEDDFENYNF</sequence>
<organism evidence="2 3">
    <name type="scientific">Plasmodium ovale</name>
    <name type="common">malaria parasite P. ovale</name>
    <dbReference type="NCBI Taxonomy" id="36330"/>
    <lineage>
        <taxon>Eukaryota</taxon>
        <taxon>Sar</taxon>
        <taxon>Alveolata</taxon>
        <taxon>Apicomplexa</taxon>
        <taxon>Aconoidasida</taxon>
        <taxon>Haemosporida</taxon>
        <taxon>Plasmodiidae</taxon>
        <taxon>Plasmodium</taxon>
        <taxon>Plasmodium (Plasmodium)</taxon>
    </lineage>
</organism>
<dbReference type="SUPFAM" id="SSF55277">
    <property type="entry name" value="GYF domain"/>
    <property type="match status" value="1"/>
</dbReference>
<accession>A0A1D3TG65</accession>
<feature type="region of interest" description="Disordered" evidence="1">
    <location>
        <begin position="849"/>
        <end position="921"/>
    </location>
</feature>
<evidence type="ECO:0000256" key="1">
    <source>
        <dbReference type="SAM" id="MobiDB-lite"/>
    </source>
</evidence>
<feature type="region of interest" description="Disordered" evidence="1">
    <location>
        <begin position="103"/>
        <end position="143"/>
    </location>
</feature>
<dbReference type="VEuPathDB" id="PlasmoDB:POWCR01_060019500"/>
<dbReference type="AlphaFoldDB" id="A0A1D3TG65"/>
<reference evidence="2 3" key="1">
    <citation type="submission" date="2016-06" db="EMBL/GenBank/DDBJ databases">
        <authorList>
            <consortium name="Pathogen Informatics"/>
        </authorList>
    </citation>
    <scope>NUCLEOTIDE SEQUENCE [LARGE SCALE GENOMIC DNA]</scope>
    <source>
        <strain evidence="2">PocGH01</strain>
    </source>
</reference>
<evidence type="ECO:0000313" key="3">
    <source>
        <dbReference type="Proteomes" id="UP000242942"/>
    </source>
</evidence>
<feature type="compositionally biased region" description="Acidic residues" evidence="1">
    <location>
        <begin position="907"/>
        <end position="921"/>
    </location>
</feature>
<feature type="region of interest" description="Disordered" evidence="1">
    <location>
        <begin position="19"/>
        <end position="39"/>
    </location>
</feature>
<dbReference type="PANTHER" id="PTHR13138">
    <property type="entry name" value="PROTEIN LIN1"/>
    <property type="match status" value="1"/>
</dbReference>
<dbReference type="GO" id="GO:0005682">
    <property type="term" value="C:U5 snRNP"/>
    <property type="evidence" value="ECO:0007669"/>
    <property type="project" value="InterPro"/>
</dbReference>
<evidence type="ECO:0000313" key="2">
    <source>
        <dbReference type="EMBL" id="SCP03947.1"/>
    </source>
</evidence>
<dbReference type="InterPro" id="IPR039905">
    <property type="entry name" value="CD2BP2/Lin1"/>
</dbReference>
<feature type="compositionally biased region" description="Acidic residues" evidence="1">
    <location>
        <begin position="111"/>
        <end position="135"/>
    </location>
</feature>
<keyword evidence="3" id="KW-1185">Reference proteome</keyword>
<feature type="compositionally biased region" description="Basic and acidic residues" evidence="1">
    <location>
        <begin position="460"/>
        <end position="685"/>
    </location>
</feature>
<evidence type="ECO:0008006" key="4">
    <source>
        <dbReference type="Google" id="ProtNLM"/>
    </source>
</evidence>
<feature type="region of interest" description="Disordered" evidence="1">
    <location>
        <begin position="400"/>
        <end position="693"/>
    </location>
</feature>
<dbReference type="EMBL" id="LT594587">
    <property type="protein sequence ID" value="SCP03947.1"/>
    <property type="molecule type" value="Genomic_DNA"/>
</dbReference>
<name>A0A1D3TG65_PLAOA</name>
<dbReference type="PANTHER" id="PTHR13138:SF3">
    <property type="entry name" value="CD2 ANTIGEN CYTOPLASMIC TAIL-BINDING PROTEIN 2"/>
    <property type="match status" value="1"/>
</dbReference>
<feature type="compositionally biased region" description="Basic and acidic residues" evidence="1">
    <location>
        <begin position="429"/>
        <end position="445"/>
    </location>
</feature>